<organism evidence="2 3">
    <name type="scientific">Musa troglodytarum</name>
    <name type="common">fe'i banana</name>
    <dbReference type="NCBI Taxonomy" id="320322"/>
    <lineage>
        <taxon>Eukaryota</taxon>
        <taxon>Viridiplantae</taxon>
        <taxon>Streptophyta</taxon>
        <taxon>Embryophyta</taxon>
        <taxon>Tracheophyta</taxon>
        <taxon>Spermatophyta</taxon>
        <taxon>Magnoliopsida</taxon>
        <taxon>Liliopsida</taxon>
        <taxon>Zingiberales</taxon>
        <taxon>Musaceae</taxon>
        <taxon>Musa</taxon>
    </lineage>
</organism>
<evidence type="ECO:0000313" key="3">
    <source>
        <dbReference type="Proteomes" id="UP001055439"/>
    </source>
</evidence>
<proteinExistence type="predicted"/>
<evidence type="ECO:0000256" key="1">
    <source>
        <dbReference type="SAM" id="MobiDB-lite"/>
    </source>
</evidence>
<reference evidence="2" key="1">
    <citation type="submission" date="2022-05" db="EMBL/GenBank/DDBJ databases">
        <title>The Musa troglodytarum L. genome provides insights into the mechanism of non-climacteric behaviour and enrichment of carotenoids.</title>
        <authorList>
            <person name="Wang J."/>
        </authorList>
    </citation>
    <scope>NUCLEOTIDE SEQUENCE</scope>
    <source>
        <tissue evidence="2">Leaf</tissue>
    </source>
</reference>
<feature type="region of interest" description="Disordered" evidence="1">
    <location>
        <begin position="1"/>
        <end position="89"/>
    </location>
</feature>
<dbReference type="EMBL" id="CP097511">
    <property type="protein sequence ID" value="URE42235.1"/>
    <property type="molecule type" value="Genomic_DNA"/>
</dbReference>
<dbReference type="OrthoDB" id="4436220at2759"/>
<dbReference type="Proteomes" id="UP001055439">
    <property type="component" value="Chromosome 9"/>
</dbReference>
<accession>A0A9E7HY44</accession>
<keyword evidence="3" id="KW-1185">Reference proteome</keyword>
<dbReference type="AlphaFoldDB" id="A0A9E7HY44"/>
<protein>
    <submittedName>
        <fullName evidence="2">Uncharacterized protein</fullName>
    </submittedName>
</protein>
<evidence type="ECO:0000313" key="2">
    <source>
        <dbReference type="EMBL" id="URE42235.1"/>
    </source>
</evidence>
<sequence length="149" mass="15981">MPPPVMLHPPPPKPTKSSCSPPRRNPRPSPSRRVPLRSRMTTPLSASRAPSSGSSHPRGSEPSTIAGPRQPSIRRRGSPRSPGRSASAVPDQVQALFLFEIPLLVCKGIRQEKGVILSPDPAAYGMVVNAIIPSDVGRSNKEDNACRNE</sequence>
<name>A0A9E7HY44_9LILI</name>
<gene>
    <name evidence="2" type="ORF">MUK42_25027</name>
</gene>
<feature type="compositionally biased region" description="Low complexity" evidence="1">
    <location>
        <begin position="31"/>
        <end position="71"/>
    </location>
</feature>
<feature type="compositionally biased region" description="Pro residues" evidence="1">
    <location>
        <begin position="1"/>
        <end position="14"/>
    </location>
</feature>